<protein>
    <submittedName>
        <fullName evidence="1">Uncharacterized protein</fullName>
    </submittedName>
</protein>
<reference evidence="1" key="1">
    <citation type="journal article" date="2014" name="Front. Microbiol.">
        <title>High frequency of phylogenetically diverse reductive dehalogenase-homologous genes in deep subseafloor sedimentary metagenomes.</title>
        <authorList>
            <person name="Kawai M."/>
            <person name="Futagami T."/>
            <person name="Toyoda A."/>
            <person name="Takaki Y."/>
            <person name="Nishi S."/>
            <person name="Hori S."/>
            <person name="Arai W."/>
            <person name="Tsubouchi T."/>
            <person name="Morono Y."/>
            <person name="Uchiyama I."/>
            <person name="Ito T."/>
            <person name="Fujiyama A."/>
            <person name="Inagaki F."/>
            <person name="Takami H."/>
        </authorList>
    </citation>
    <scope>NUCLEOTIDE SEQUENCE</scope>
    <source>
        <strain evidence="1">Expedition CK06-06</strain>
    </source>
</reference>
<gene>
    <name evidence="1" type="ORF">S01H4_64838</name>
</gene>
<dbReference type="EMBL" id="BART01039456">
    <property type="protein sequence ID" value="GAH14131.1"/>
    <property type="molecule type" value="Genomic_DNA"/>
</dbReference>
<comment type="caution">
    <text evidence="1">The sequence shown here is derived from an EMBL/GenBank/DDBJ whole genome shotgun (WGS) entry which is preliminary data.</text>
</comment>
<accession>X1CZZ9</accession>
<dbReference type="AlphaFoldDB" id="X1CZZ9"/>
<name>X1CZZ9_9ZZZZ</name>
<proteinExistence type="predicted"/>
<sequence length="78" mass="9394">MLSQYDVCAWYSTNAALPLISHKKETRYKFKADKNHINAILDEGKKLYGEDQDLYFRFGKIISYWNITHFWRGCEPWE</sequence>
<evidence type="ECO:0000313" key="1">
    <source>
        <dbReference type="EMBL" id="GAH14131.1"/>
    </source>
</evidence>
<organism evidence="1">
    <name type="scientific">marine sediment metagenome</name>
    <dbReference type="NCBI Taxonomy" id="412755"/>
    <lineage>
        <taxon>unclassified sequences</taxon>
        <taxon>metagenomes</taxon>
        <taxon>ecological metagenomes</taxon>
    </lineage>
</organism>